<dbReference type="OrthoDB" id="3711359at2759"/>
<feature type="region of interest" description="Disordered" evidence="1">
    <location>
        <begin position="1"/>
        <end position="32"/>
    </location>
</feature>
<gene>
    <name evidence="2" type="ORF">P280DRAFT_14464</name>
</gene>
<sequence length="353" mass="39866">MLKRKLASSPLPATQKKARPTKNGERSEGSKTGEDYRAFLNLDIRAIIYDYMDLPPFGNGKDWMGLVLSCKTANAEMRHVAARQLKAYIETTKKAYEKTTGLTMEVPAIAVTGSWSALRTVTIIVPPAAIKLQYSDAEPPSPLEKLEPLFSLWLDKLTISLKGTVAEAKKALPASHIPNVDGYHYRTPLFFAHTLSKQTPWLRYIADVPTFLRGYYTYNLSSAIVSVVGTREYSPKPMYFKKLAIAWDFRTRMMAEREKNHRTEVRMAGGMLYYHYPHALFPREIRHCCDHGYAGLKYQLSGPGGYTGECGMLNSKRWAVSHGCFHGGCEVEQARITKIVHTGTRPDFYEKPE</sequence>
<organism evidence="2 3">
    <name type="scientific">Massarina eburnea CBS 473.64</name>
    <dbReference type="NCBI Taxonomy" id="1395130"/>
    <lineage>
        <taxon>Eukaryota</taxon>
        <taxon>Fungi</taxon>
        <taxon>Dikarya</taxon>
        <taxon>Ascomycota</taxon>
        <taxon>Pezizomycotina</taxon>
        <taxon>Dothideomycetes</taxon>
        <taxon>Pleosporomycetidae</taxon>
        <taxon>Pleosporales</taxon>
        <taxon>Massarineae</taxon>
        <taxon>Massarinaceae</taxon>
        <taxon>Massarina</taxon>
    </lineage>
</organism>
<dbReference type="AlphaFoldDB" id="A0A6A6SHW5"/>
<dbReference type="EMBL" id="MU006776">
    <property type="protein sequence ID" value="KAF2646587.1"/>
    <property type="molecule type" value="Genomic_DNA"/>
</dbReference>
<dbReference type="Proteomes" id="UP000799753">
    <property type="component" value="Unassembled WGS sequence"/>
</dbReference>
<evidence type="ECO:0000256" key="1">
    <source>
        <dbReference type="SAM" id="MobiDB-lite"/>
    </source>
</evidence>
<accession>A0A6A6SHW5</accession>
<keyword evidence="3" id="KW-1185">Reference proteome</keyword>
<evidence type="ECO:0000313" key="2">
    <source>
        <dbReference type="EMBL" id="KAF2646587.1"/>
    </source>
</evidence>
<protein>
    <submittedName>
        <fullName evidence="2">Uncharacterized protein</fullName>
    </submittedName>
</protein>
<proteinExistence type="predicted"/>
<evidence type="ECO:0000313" key="3">
    <source>
        <dbReference type="Proteomes" id="UP000799753"/>
    </source>
</evidence>
<reference evidence="2" key="1">
    <citation type="journal article" date="2020" name="Stud. Mycol.">
        <title>101 Dothideomycetes genomes: a test case for predicting lifestyles and emergence of pathogens.</title>
        <authorList>
            <person name="Haridas S."/>
            <person name="Albert R."/>
            <person name="Binder M."/>
            <person name="Bloem J."/>
            <person name="Labutti K."/>
            <person name="Salamov A."/>
            <person name="Andreopoulos B."/>
            <person name="Baker S."/>
            <person name="Barry K."/>
            <person name="Bills G."/>
            <person name="Bluhm B."/>
            <person name="Cannon C."/>
            <person name="Castanera R."/>
            <person name="Culley D."/>
            <person name="Daum C."/>
            <person name="Ezra D."/>
            <person name="Gonzalez J."/>
            <person name="Henrissat B."/>
            <person name="Kuo A."/>
            <person name="Liang C."/>
            <person name="Lipzen A."/>
            <person name="Lutzoni F."/>
            <person name="Magnuson J."/>
            <person name="Mondo S."/>
            <person name="Nolan M."/>
            <person name="Ohm R."/>
            <person name="Pangilinan J."/>
            <person name="Park H.-J."/>
            <person name="Ramirez L."/>
            <person name="Alfaro M."/>
            <person name="Sun H."/>
            <person name="Tritt A."/>
            <person name="Yoshinaga Y."/>
            <person name="Zwiers L.-H."/>
            <person name="Turgeon B."/>
            <person name="Goodwin S."/>
            <person name="Spatafora J."/>
            <person name="Crous P."/>
            <person name="Grigoriev I."/>
        </authorList>
    </citation>
    <scope>NUCLEOTIDE SEQUENCE</scope>
    <source>
        <strain evidence="2">CBS 473.64</strain>
    </source>
</reference>
<feature type="compositionally biased region" description="Basic and acidic residues" evidence="1">
    <location>
        <begin position="22"/>
        <end position="32"/>
    </location>
</feature>
<name>A0A6A6SHW5_9PLEO</name>